<dbReference type="InterPro" id="IPR050490">
    <property type="entry name" value="Bact_solute-bd_prot1"/>
</dbReference>
<evidence type="ECO:0000313" key="2">
    <source>
        <dbReference type="EMBL" id="KYG26586.1"/>
    </source>
</evidence>
<reference evidence="2" key="1">
    <citation type="submission" date="2016-02" db="EMBL/GenBank/DDBJ databases">
        <title>Genome sequence of Bacillus trypoxylicola KCTC 13244(T).</title>
        <authorList>
            <person name="Jeong H."/>
            <person name="Park S.-H."/>
            <person name="Choi S.-K."/>
        </authorList>
    </citation>
    <scope>NUCLEOTIDE SEQUENCE [LARGE SCALE GENOMIC DNA]</scope>
    <source>
        <strain evidence="2">KCTC 13244</strain>
    </source>
</reference>
<dbReference type="Gene3D" id="3.40.190.10">
    <property type="entry name" value="Periplasmic binding protein-like II"/>
    <property type="match status" value="2"/>
</dbReference>
<dbReference type="Proteomes" id="UP000075806">
    <property type="component" value="Unassembled WGS sequence"/>
</dbReference>
<sequence length="442" mass="48788">MQKKKWNILLSSMLMLIFILVGCSTNNNEDSSSNGNEESEGGSSDQVTLRVAWWGGQERHDMTLEAIDLFEEEYPHIKVDPEFTAWDGYWERLNTQAAGTNLPDVINMDNSKLNEYNSRDLLKDLSSLIEDGSINLENVDDVYQEINEVDGEVLAVSLGANSLSVITNETVLSDHGISLEPGYTYEDLMEAMLQIKEAEEAEGNEFFGFDFANAEFELFFSYARQAGESVFNEDGTELGFSETTLVDFFSLVQQLVNEGAAPPHDVTMEYVDGGDSMVGTGEAAVSMAASNQIIGVAQQTEDELGLNLLPALEGGIDGNWIRPSMSFSISAHSEKEEAAALFIDFFTNSLEANEILMADRGVPISSEVRNHLSDKVEGPIKETFDFLELVADYTSPADPLSPPGETEVRGSFLRIIEMLKYDRISPEEAAEQFMNEASSVLN</sequence>
<comment type="caution">
    <text evidence="2">The sequence shown here is derived from an EMBL/GenBank/DDBJ whole genome shotgun (WGS) entry which is preliminary data.</text>
</comment>
<dbReference type="PANTHER" id="PTHR43649">
    <property type="entry name" value="ARABINOSE-BINDING PROTEIN-RELATED"/>
    <property type="match status" value="1"/>
</dbReference>
<keyword evidence="1" id="KW-0732">Signal</keyword>
<name>A0A162CTH3_9BACI</name>
<organism evidence="2 3">
    <name type="scientific">Alkalihalobacillus trypoxylicola</name>
    <dbReference type="NCBI Taxonomy" id="519424"/>
    <lineage>
        <taxon>Bacteria</taxon>
        <taxon>Bacillati</taxon>
        <taxon>Bacillota</taxon>
        <taxon>Bacilli</taxon>
        <taxon>Bacillales</taxon>
        <taxon>Bacillaceae</taxon>
        <taxon>Alkalihalobacillus</taxon>
    </lineage>
</organism>
<dbReference type="AlphaFoldDB" id="A0A162CTH3"/>
<dbReference type="RefSeq" id="WP_061950057.1">
    <property type="nucleotide sequence ID" value="NZ_LTAO01000038.1"/>
</dbReference>
<gene>
    <name evidence="2" type="ORF">AZF04_12300</name>
</gene>
<dbReference type="PANTHER" id="PTHR43649:SF11">
    <property type="entry name" value="ABC TRANSPORTER SUBSTRATE-BINDING PROTEIN YESO-RELATED"/>
    <property type="match status" value="1"/>
</dbReference>
<proteinExistence type="predicted"/>
<dbReference type="OrthoDB" id="7918484at2"/>
<feature type="signal peptide" evidence="1">
    <location>
        <begin position="1"/>
        <end position="23"/>
    </location>
</feature>
<dbReference type="STRING" id="519424.AZF04_12300"/>
<dbReference type="InterPro" id="IPR006059">
    <property type="entry name" value="SBP"/>
</dbReference>
<evidence type="ECO:0000256" key="1">
    <source>
        <dbReference type="SAM" id="SignalP"/>
    </source>
</evidence>
<evidence type="ECO:0000313" key="3">
    <source>
        <dbReference type="Proteomes" id="UP000075806"/>
    </source>
</evidence>
<dbReference type="PROSITE" id="PS51257">
    <property type="entry name" value="PROKAR_LIPOPROTEIN"/>
    <property type="match status" value="1"/>
</dbReference>
<accession>A0A162CTH3</accession>
<keyword evidence="3" id="KW-1185">Reference proteome</keyword>
<feature type="chain" id="PRO_5039498588" evidence="1">
    <location>
        <begin position="24"/>
        <end position="442"/>
    </location>
</feature>
<protein>
    <submittedName>
        <fullName evidence="2">Lactose ABC transporter substrate-binding protein</fullName>
    </submittedName>
</protein>
<dbReference type="SUPFAM" id="SSF53850">
    <property type="entry name" value="Periplasmic binding protein-like II"/>
    <property type="match status" value="1"/>
</dbReference>
<dbReference type="EMBL" id="LTAO01000038">
    <property type="protein sequence ID" value="KYG26586.1"/>
    <property type="molecule type" value="Genomic_DNA"/>
</dbReference>
<dbReference type="Pfam" id="PF01547">
    <property type="entry name" value="SBP_bac_1"/>
    <property type="match status" value="1"/>
</dbReference>